<dbReference type="GO" id="GO:0005847">
    <property type="term" value="C:mRNA cleavage and polyadenylation specificity factor complex"/>
    <property type="evidence" value="ECO:0007669"/>
    <property type="project" value="TreeGrafter"/>
</dbReference>
<feature type="domain" description="Symplekin C-terminal" evidence="6">
    <location>
        <begin position="905"/>
        <end position="1080"/>
    </location>
</feature>
<organism evidence="7 8">
    <name type="scientific">Chionoecetes opilio</name>
    <name type="common">Atlantic snow crab</name>
    <name type="synonym">Cancer opilio</name>
    <dbReference type="NCBI Taxonomy" id="41210"/>
    <lineage>
        <taxon>Eukaryota</taxon>
        <taxon>Metazoa</taxon>
        <taxon>Ecdysozoa</taxon>
        <taxon>Arthropoda</taxon>
        <taxon>Crustacea</taxon>
        <taxon>Multicrustacea</taxon>
        <taxon>Malacostraca</taxon>
        <taxon>Eumalacostraca</taxon>
        <taxon>Eucarida</taxon>
        <taxon>Decapoda</taxon>
        <taxon>Pleocyemata</taxon>
        <taxon>Brachyura</taxon>
        <taxon>Eubrachyura</taxon>
        <taxon>Majoidea</taxon>
        <taxon>Majidae</taxon>
        <taxon>Chionoecetes</taxon>
    </lineage>
</organism>
<accession>A0A8J4XYI6</accession>
<sequence>MSEQEPTVRERVVELLNTAAFLPSEKEKIATLAKVQELIIHLDPQLLDSFFEDVAAFQKDRNSDVRKFVVGFIEEACKKDVGMLPRLVPNMQLLVMDDAISVVKRVVQAVVQLHRATLAWLAAARTTTPEMEQVWHIITIMKGTILAMIDHDNDGVRTQAIKFLEALVLLQTYTETDSVTREGEFNLDDVPLTLKVARPRKLEEESKVVLGRLLAFQGSIHISSVNLMTCMSSLTIVARARPQFLGKVVNALEILHANLPPTLTKSQVNSVRKHLKIQMLNLLKHSASYDYHYNITTVLSDLGTSSSEVRRMPTYSMNKAMPSKDIIRKRVRRDKLGEETVEKPPKKPRVEKEKKSSKMVVEEPPPPVVVVVEKNSAVDITQRWLVDKLSPENVANLVLVSMLNLPDEMPALFSAGYSPITAAGTQTQIQHVARLLSSQLTAVGQGPGAEQVPDDEQMKSGYDSDDESNISRLVGGRVQEDAVQVGLAARGDGLPCVYHSGGPVLVPAGLAGRGARHKAKTMKLEEVTKPMNAAANTKMQQILLRRLLRSHKAPLGSGAKDCLRIITILLGSISSNECEGKRMQPLESTVTLAIGRQVYAACGLLRPLDNGFDSCSLMRLELRTFCSPTNLEDFLLEDMSNNCDLLFSWLYSEYATRHDFSQVNRFLCSAGKKQEKQYAEIMNSIVMKVLAKEASKERDEYGSQGGESILTVANTLKDITQWRPPSSRPALEVLATLATHDQETVREQVIPILVELCDQESYMDTVAESATTFLKYLLLDAPPDVLCSHDLGRPVQPGEWTEPSVKACLYLHLALLPLNQSMIHDLAQVYVKTVNEAKRSILRLLEGPIRHMGMESPQLLKLVETCPKGGETLITRIIHILTEKAPPSEALVCRVRELYNRRVSDVRFLIPVLTGLSKKEVIAVLPKLIKLNPHVVKEVFNRLWGVTLDTGASPLTPVDLLVALHLIDNDKCDVKTVIKATGLCFGERNIYTAEVLAFVLQQLMEQPSLPTLFMRTVIQTLTHYPKLLGFIMNVLQRLISRQVWKQRKVWEGFIKCCQRAGAQSFTVLLQLPPPQLADVFSVAPDLRSRLLDHIATLTENQRAHIPPSLMDVIEGIVVADIALPVPHPSEVPLPPGAEVCCLVSN</sequence>
<evidence type="ECO:0000256" key="4">
    <source>
        <dbReference type="SAM" id="MobiDB-lite"/>
    </source>
</evidence>
<evidence type="ECO:0000256" key="1">
    <source>
        <dbReference type="ARBA" id="ARBA00004123"/>
    </source>
</evidence>
<reference evidence="7" key="1">
    <citation type="submission" date="2020-07" db="EMBL/GenBank/DDBJ databases">
        <title>The High-quality genome of the commercially important snow crab, Chionoecetes opilio.</title>
        <authorList>
            <person name="Jeong J.-H."/>
            <person name="Ryu S."/>
        </authorList>
    </citation>
    <scope>NUCLEOTIDE SEQUENCE</scope>
    <source>
        <strain evidence="7">MADBK_172401_WGS</strain>
        <tissue evidence="7">Digestive gland</tissue>
    </source>
</reference>
<evidence type="ECO:0000256" key="2">
    <source>
        <dbReference type="ARBA" id="ARBA00022664"/>
    </source>
</evidence>
<dbReference type="Gene3D" id="1.25.10.10">
    <property type="entry name" value="Leucine-rich Repeat Variant"/>
    <property type="match status" value="1"/>
</dbReference>
<dbReference type="AlphaFoldDB" id="A0A8J4XYI6"/>
<feature type="region of interest" description="Disordered" evidence="4">
    <location>
        <begin position="331"/>
        <end position="359"/>
    </location>
</feature>
<dbReference type="OrthoDB" id="331600at2759"/>
<feature type="compositionally biased region" description="Basic and acidic residues" evidence="4">
    <location>
        <begin position="334"/>
        <end position="356"/>
    </location>
</feature>
<dbReference type="PANTHER" id="PTHR15245:SF20">
    <property type="entry name" value="SYMPLEKIN"/>
    <property type="match status" value="1"/>
</dbReference>
<dbReference type="InterPro" id="IPR016024">
    <property type="entry name" value="ARM-type_fold"/>
</dbReference>
<keyword evidence="3" id="KW-0539">Nucleus</keyword>
<evidence type="ECO:0000256" key="3">
    <source>
        <dbReference type="ARBA" id="ARBA00023242"/>
    </source>
</evidence>
<evidence type="ECO:0000259" key="5">
    <source>
        <dbReference type="Pfam" id="PF11935"/>
    </source>
</evidence>
<evidence type="ECO:0000259" key="6">
    <source>
        <dbReference type="Pfam" id="PF12295"/>
    </source>
</evidence>
<dbReference type="PANTHER" id="PTHR15245">
    <property type="entry name" value="SYMPLEKIN-RELATED"/>
    <property type="match status" value="1"/>
</dbReference>
<dbReference type="EMBL" id="JACEEZ010023116">
    <property type="protein sequence ID" value="KAG0711695.1"/>
    <property type="molecule type" value="Genomic_DNA"/>
</dbReference>
<dbReference type="Pfam" id="PF12295">
    <property type="entry name" value="Symplekin_C"/>
    <property type="match status" value="1"/>
</dbReference>
<feature type="region of interest" description="Disordered" evidence="4">
    <location>
        <begin position="444"/>
        <end position="469"/>
    </location>
</feature>
<dbReference type="InterPro" id="IPR022075">
    <property type="entry name" value="Symplekin_C"/>
</dbReference>
<evidence type="ECO:0000313" key="8">
    <source>
        <dbReference type="Proteomes" id="UP000770661"/>
    </source>
</evidence>
<proteinExistence type="predicted"/>
<dbReference type="Pfam" id="PF11935">
    <property type="entry name" value="SYMPK_PTA1_N"/>
    <property type="match status" value="1"/>
</dbReference>
<comment type="subcellular location">
    <subcellularLocation>
        <location evidence="1">Nucleus</location>
    </subcellularLocation>
</comment>
<dbReference type="Proteomes" id="UP000770661">
    <property type="component" value="Unassembled WGS sequence"/>
</dbReference>
<protein>
    <submittedName>
        <fullName evidence="7">Symplekin</fullName>
    </submittedName>
</protein>
<name>A0A8J4XYI6_CHIOP</name>
<dbReference type="InterPro" id="IPR032460">
    <property type="entry name" value="Symplekin/Pta1_N"/>
</dbReference>
<feature type="domain" description="Symplekin/Pta1 N-terminal" evidence="5">
    <location>
        <begin position="100"/>
        <end position="312"/>
    </location>
</feature>
<dbReference type="InterPro" id="IPR021850">
    <property type="entry name" value="Symplekin/Pta1"/>
</dbReference>
<dbReference type="InterPro" id="IPR011989">
    <property type="entry name" value="ARM-like"/>
</dbReference>
<dbReference type="SUPFAM" id="SSF48371">
    <property type="entry name" value="ARM repeat"/>
    <property type="match status" value="1"/>
</dbReference>
<comment type="caution">
    <text evidence="7">The sequence shown here is derived from an EMBL/GenBank/DDBJ whole genome shotgun (WGS) entry which is preliminary data.</text>
</comment>
<keyword evidence="8" id="KW-1185">Reference proteome</keyword>
<dbReference type="GO" id="GO:0006397">
    <property type="term" value="P:mRNA processing"/>
    <property type="evidence" value="ECO:0007669"/>
    <property type="project" value="UniProtKB-KW"/>
</dbReference>
<keyword evidence="2" id="KW-0507">mRNA processing</keyword>
<gene>
    <name evidence="7" type="primary">Sympk</name>
    <name evidence="7" type="ORF">GWK47_002231</name>
</gene>
<evidence type="ECO:0000313" key="7">
    <source>
        <dbReference type="EMBL" id="KAG0711695.1"/>
    </source>
</evidence>